<feature type="region of interest" description="Disordered" evidence="1">
    <location>
        <begin position="125"/>
        <end position="155"/>
    </location>
</feature>
<feature type="region of interest" description="Disordered" evidence="1">
    <location>
        <begin position="440"/>
        <end position="466"/>
    </location>
</feature>
<evidence type="ECO:0000313" key="3">
    <source>
        <dbReference type="Proteomes" id="UP000664169"/>
    </source>
</evidence>
<evidence type="ECO:0000256" key="1">
    <source>
        <dbReference type="SAM" id="MobiDB-lite"/>
    </source>
</evidence>
<proteinExistence type="predicted"/>
<feature type="compositionally biased region" description="Basic residues" evidence="1">
    <location>
        <begin position="250"/>
        <end position="265"/>
    </location>
</feature>
<feature type="compositionally biased region" description="Basic and acidic residues" evidence="1">
    <location>
        <begin position="440"/>
        <end position="456"/>
    </location>
</feature>
<feature type="region of interest" description="Disordered" evidence="1">
    <location>
        <begin position="229"/>
        <end position="419"/>
    </location>
</feature>
<comment type="caution">
    <text evidence="2">The sequence shown here is derived from an EMBL/GenBank/DDBJ whole genome shotgun (WGS) entry which is preliminary data.</text>
</comment>
<protein>
    <submittedName>
        <fullName evidence="2">Uncharacterized protein</fullName>
    </submittedName>
</protein>
<keyword evidence="3" id="KW-1185">Reference proteome</keyword>
<reference evidence="2" key="1">
    <citation type="submission" date="2021-03" db="EMBL/GenBank/DDBJ databases">
        <authorList>
            <person name="Tagirdzhanova G."/>
        </authorList>
    </citation>
    <scope>NUCLEOTIDE SEQUENCE</scope>
</reference>
<organism evidence="2 3">
    <name type="scientific">Gomphillus americanus</name>
    <dbReference type="NCBI Taxonomy" id="1940652"/>
    <lineage>
        <taxon>Eukaryota</taxon>
        <taxon>Fungi</taxon>
        <taxon>Dikarya</taxon>
        <taxon>Ascomycota</taxon>
        <taxon>Pezizomycotina</taxon>
        <taxon>Lecanoromycetes</taxon>
        <taxon>OSLEUM clade</taxon>
        <taxon>Ostropomycetidae</taxon>
        <taxon>Ostropales</taxon>
        <taxon>Graphidaceae</taxon>
        <taxon>Gomphilloideae</taxon>
        <taxon>Gomphillus</taxon>
    </lineage>
</organism>
<dbReference type="AlphaFoldDB" id="A0A8H3IQ10"/>
<dbReference type="Proteomes" id="UP000664169">
    <property type="component" value="Unassembled WGS sequence"/>
</dbReference>
<evidence type="ECO:0000313" key="2">
    <source>
        <dbReference type="EMBL" id="CAF9929140.1"/>
    </source>
</evidence>
<feature type="compositionally biased region" description="Low complexity" evidence="1">
    <location>
        <begin position="268"/>
        <end position="280"/>
    </location>
</feature>
<feature type="compositionally biased region" description="Polar residues" evidence="1">
    <location>
        <begin position="352"/>
        <end position="372"/>
    </location>
</feature>
<accession>A0A8H3IQ10</accession>
<dbReference type="OrthoDB" id="5421971at2759"/>
<gene>
    <name evidence="2" type="ORF">GOMPHAMPRED_005326</name>
</gene>
<feature type="compositionally biased region" description="Basic and acidic residues" evidence="1">
    <location>
        <begin position="308"/>
        <end position="318"/>
    </location>
</feature>
<feature type="compositionally biased region" description="Acidic residues" evidence="1">
    <location>
        <begin position="229"/>
        <end position="245"/>
    </location>
</feature>
<feature type="compositionally biased region" description="Low complexity" evidence="1">
    <location>
        <begin position="326"/>
        <end position="341"/>
    </location>
</feature>
<dbReference type="EMBL" id="CAJPDQ010000031">
    <property type="protein sequence ID" value="CAF9929140.1"/>
    <property type="molecule type" value="Genomic_DNA"/>
</dbReference>
<sequence>MNRDPRYRARLNQISSTLETANLNTQASLWTFKESYLGPCLAHVSSCLEGACYPCIGERRERARARQRRSAATAAARGRPEFVFDFYNDEWDTEDEEIGERSGLLRGWGADELDRLLAGNGTVGANTEDIGGRQPKRKTGMSYGATASGGRRRRQSALLASQGNDPTILPGSSMFGFLERLPWRIGGRGVRYKPSAADLQENLLGGERQGHGNVERRKPGMDIEVGSEEETSALLDDDDDDEEEADGNHQHKQHINTHQSLRRNRAGTTSSRSTQNSLSSRGDLFPSEDEAADAVPLDDSFALSFARRSSDSGEHDTENELDPPTARSKSSSSNKSAPSSRYRTGKKKSHPTSHLGQKITSEATQSHNSHSPAHSEMVHSPLTPTPLTPSRSGPGSGEGVRSAWSIHSDAENEADESALVSPVVERVEVDPTREVIKGVVEGKDSVIDDPQGKELDDGNGASTSRS</sequence>
<name>A0A8H3IQ10_9LECA</name>